<evidence type="ECO:0000313" key="1">
    <source>
        <dbReference type="EMBL" id="KAJ7375662.1"/>
    </source>
</evidence>
<name>A0A9W9Z5U6_9CNID</name>
<dbReference type="OrthoDB" id="10033535at2759"/>
<evidence type="ECO:0000313" key="2">
    <source>
        <dbReference type="Proteomes" id="UP001163046"/>
    </source>
</evidence>
<gene>
    <name evidence="1" type="ORF">OS493_039767</name>
</gene>
<dbReference type="Proteomes" id="UP001163046">
    <property type="component" value="Unassembled WGS sequence"/>
</dbReference>
<organism evidence="1 2">
    <name type="scientific">Desmophyllum pertusum</name>
    <dbReference type="NCBI Taxonomy" id="174260"/>
    <lineage>
        <taxon>Eukaryota</taxon>
        <taxon>Metazoa</taxon>
        <taxon>Cnidaria</taxon>
        <taxon>Anthozoa</taxon>
        <taxon>Hexacorallia</taxon>
        <taxon>Scleractinia</taxon>
        <taxon>Caryophylliina</taxon>
        <taxon>Caryophylliidae</taxon>
        <taxon>Desmophyllum</taxon>
    </lineage>
</organism>
<keyword evidence="2" id="KW-1185">Reference proteome</keyword>
<dbReference type="AlphaFoldDB" id="A0A9W9Z5U6"/>
<reference evidence="1" key="1">
    <citation type="submission" date="2023-01" db="EMBL/GenBank/DDBJ databases">
        <title>Genome assembly of the deep-sea coral Lophelia pertusa.</title>
        <authorList>
            <person name="Herrera S."/>
            <person name="Cordes E."/>
        </authorList>
    </citation>
    <scope>NUCLEOTIDE SEQUENCE</scope>
    <source>
        <strain evidence="1">USNM1676648</strain>
        <tissue evidence="1">Polyp</tissue>
    </source>
</reference>
<dbReference type="EMBL" id="MU826588">
    <property type="protein sequence ID" value="KAJ7375662.1"/>
    <property type="molecule type" value="Genomic_DNA"/>
</dbReference>
<feature type="non-terminal residue" evidence="1">
    <location>
        <position position="89"/>
    </location>
</feature>
<comment type="caution">
    <text evidence="1">The sequence shown here is derived from an EMBL/GenBank/DDBJ whole genome shotgun (WGS) entry which is preliminary data.</text>
</comment>
<proteinExistence type="predicted"/>
<protein>
    <submittedName>
        <fullName evidence="1">Uncharacterized protein</fullName>
    </submittedName>
</protein>
<accession>A0A9W9Z5U6</accession>
<sequence length="89" mass="9932">MAFKCCGVDDDGYTLYLKGNNTNATFPESCCANKTGCPTTVGECKEGNKGKPRCIQENGMFRRCFKTIPQRSPCYCWEELVSRGIAFIQ</sequence>